<accession>A0ABP9ZLM8</accession>
<feature type="transmembrane region" description="Helical" evidence="1">
    <location>
        <begin position="159"/>
        <end position="181"/>
    </location>
</feature>
<organism evidence="3 4">
    <name type="scientific">Halopseudomonas sabulinigri</name>
    <dbReference type="NCBI Taxonomy" id="472181"/>
    <lineage>
        <taxon>Bacteria</taxon>
        <taxon>Pseudomonadati</taxon>
        <taxon>Pseudomonadota</taxon>
        <taxon>Gammaproteobacteria</taxon>
        <taxon>Pseudomonadales</taxon>
        <taxon>Pseudomonadaceae</taxon>
        <taxon>Halopseudomonas</taxon>
    </lineage>
</organism>
<feature type="transmembrane region" description="Helical" evidence="1">
    <location>
        <begin position="105"/>
        <end position="123"/>
    </location>
</feature>
<protein>
    <submittedName>
        <fullName evidence="3">Protein-glutamine gamma-glutamyltransferase TgpA</fullName>
    </submittedName>
</protein>
<dbReference type="PANTHER" id="PTHR42736:SF1">
    <property type="entry name" value="PROTEIN-GLUTAMINE GAMMA-GLUTAMYLTRANSFERASE"/>
    <property type="match status" value="1"/>
</dbReference>
<dbReference type="SUPFAM" id="SSF54001">
    <property type="entry name" value="Cysteine proteinases"/>
    <property type="match status" value="1"/>
</dbReference>
<feature type="transmembrane region" description="Helical" evidence="1">
    <location>
        <begin position="30"/>
        <end position="46"/>
    </location>
</feature>
<dbReference type="InterPro" id="IPR002931">
    <property type="entry name" value="Transglutaminase-like"/>
</dbReference>
<dbReference type="PANTHER" id="PTHR42736">
    <property type="entry name" value="PROTEIN-GLUTAMINE GAMMA-GLUTAMYLTRANSFERASE"/>
    <property type="match status" value="1"/>
</dbReference>
<feature type="transmembrane region" description="Helical" evidence="1">
    <location>
        <begin position="551"/>
        <end position="571"/>
    </location>
</feature>
<evidence type="ECO:0000313" key="4">
    <source>
        <dbReference type="Proteomes" id="UP001486808"/>
    </source>
</evidence>
<dbReference type="EMBL" id="BAABWD010000001">
    <property type="protein sequence ID" value="GAA6130374.1"/>
    <property type="molecule type" value="Genomic_DNA"/>
</dbReference>
<evidence type="ECO:0000259" key="2">
    <source>
        <dbReference type="SMART" id="SM00460"/>
    </source>
</evidence>
<dbReference type="Gene3D" id="3.10.620.30">
    <property type="match status" value="1"/>
</dbReference>
<comment type="caution">
    <text evidence="3">The sequence shown here is derived from an EMBL/GenBank/DDBJ whole genome shotgun (WGS) entry which is preliminary data.</text>
</comment>
<keyword evidence="4" id="KW-1185">Reference proteome</keyword>
<dbReference type="Proteomes" id="UP001486808">
    <property type="component" value="Unassembled WGS sequence"/>
</dbReference>
<dbReference type="InterPro" id="IPR052901">
    <property type="entry name" value="Bact_TGase-like"/>
</dbReference>
<feature type="domain" description="Transglutaminase-like" evidence="2">
    <location>
        <begin position="400"/>
        <end position="471"/>
    </location>
</feature>
<evidence type="ECO:0000256" key="1">
    <source>
        <dbReference type="SAM" id="Phobius"/>
    </source>
</evidence>
<feature type="transmembrane region" description="Helical" evidence="1">
    <location>
        <begin position="129"/>
        <end position="147"/>
    </location>
</feature>
<name>A0ABP9ZLM8_9GAMM</name>
<feature type="transmembrane region" description="Helical" evidence="1">
    <location>
        <begin position="53"/>
        <end position="74"/>
    </location>
</feature>
<keyword evidence="1" id="KW-0812">Transmembrane</keyword>
<dbReference type="InterPro" id="IPR038765">
    <property type="entry name" value="Papain-like_cys_pep_sf"/>
</dbReference>
<dbReference type="Pfam" id="PF01841">
    <property type="entry name" value="Transglut_core"/>
    <property type="match status" value="1"/>
</dbReference>
<dbReference type="InterPro" id="IPR021878">
    <property type="entry name" value="TgpA_N"/>
</dbReference>
<reference evidence="3 4" key="1">
    <citation type="submission" date="2024-04" db="EMBL/GenBank/DDBJ databases">
        <title>Draft genome sequence of Halopseudomonas sabulinigri NBRC 116187.</title>
        <authorList>
            <person name="Miyakawa T."/>
            <person name="Kusuya Y."/>
            <person name="Miura T."/>
        </authorList>
    </citation>
    <scope>NUCLEOTIDE SEQUENCE [LARGE SCALE GENOMIC DNA]</scope>
    <source>
        <strain evidence="3 4">4NH20-0042</strain>
    </source>
</reference>
<dbReference type="Pfam" id="PF11992">
    <property type="entry name" value="TgpA_N"/>
    <property type="match status" value="1"/>
</dbReference>
<sequence length="684" mass="77054">MSAAGLIPRNSLAWLLTAQVVVLLPHLPRLPWWVALLWIGCALWRVQVQRMRWGYPGIVLKATALVLILVGVFLTQGTLIGLDATVMWLLMLFMLKLLEMRTPRDALVVIYLGFFVLATAFLFDQGIPLTLYQCLSLLILVAALVGLQQSAGRNDPLRALRSAGVMLLQAIPLLLVLFIFFPRLEPLWSVNMPGGSAKTGLSDNMSPADIANLARSPELAFRASFTDQIPPLPTLYWRALTLSRFDGRSWSQDRWLNNLPALELDTSGQAVEYQVVAGASGQHWVYSLRGAISEDPRLRRMHDYNLQSIAPLNSTFGYSATSYPQALLQNEPLSALERNRQTELPEQGDPRARAWAAELREQYPDDAALVQSVLRYFNQQPFIYTLNPTPLGQHSNDEFLFDTLRGFCEHYAGAMTFVLRAAGIPARVVAGYQGGEVNTRGGYVLVHQFDAHAWVEAWLPGQGWVTVDPTFQVAPERIERGLEEAVRGEGSFLQDDYLSASRYRGVTWLNEARLAWDNINYQWQLRVLNFKGEEQMGLFRRWLGTADWQRIGLVVLALAGGVMLLQGLWWFRPQRRSGTAQQRAWASLNQRLTRLRLQALPGEGPRDWQRRLEVALPAQKSRLQAFFDEFVRQSYATAAGGSRADQQRLQQVLRELLRSLPRKRPAAASVLLRDGELSSSTKPL</sequence>
<evidence type="ECO:0000313" key="3">
    <source>
        <dbReference type="EMBL" id="GAA6130374.1"/>
    </source>
</evidence>
<keyword evidence="1" id="KW-1133">Transmembrane helix</keyword>
<proteinExistence type="predicted"/>
<gene>
    <name evidence="3" type="primary">tgpA</name>
    <name evidence="3" type="ORF">NBRC116187_07340</name>
</gene>
<dbReference type="SMART" id="SM00460">
    <property type="entry name" value="TGc"/>
    <property type="match status" value="1"/>
</dbReference>
<feature type="transmembrane region" description="Helical" evidence="1">
    <location>
        <begin position="80"/>
        <end position="98"/>
    </location>
</feature>
<dbReference type="RefSeq" id="WP_353386551.1">
    <property type="nucleotide sequence ID" value="NZ_BAABWD010000001.1"/>
</dbReference>
<keyword evidence="1" id="KW-0472">Membrane</keyword>